<sequence length="332" mass="35805">MEVNCEGCAGCCMDWRSLLEDDRATAARDAASGTDGSRGRDSRRRRRPHEPFGDRGGGDERRVSREPLDADSNFVPLTRDEVRTFLDAGMIDALTPRFWDARDESEGIDVDGHTLAAVAGRPVFFVGLRKPPKPVAPFGRDSPTWLPACVFLDPATLQCRIHGSDRYPAECGAYPEHNLALEQETECERVESAFGGDRLLEADHDDPGGLLLGSQAIGAKLFCHPRPADLEGIVARAATGTLTRADRAEIVAVAAASSPGTLAISDDHYERGYETALEGGDGTDDGSWIGPAIRDWHRRSRTAGETVPSPTVADAVETERGAPETPGWDALD</sequence>
<dbReference type="AlphaFoldDB" id="A0A1H9J6N2"/>
<evidence type="ECO:0000256" key="1">
    <source>
        <dbReference type="SAM" id="MobiDB-lite"/>
    </source>
</evidence>
<keyword evidence="3" id="KW-1185">Reference proteome</keyword>
<feature type="region of interest" description="Disordered" evidence="1">
    <location>
        <begin position="299"/>
        <end position="332"/>
    </location>
</feature>
<organism evidence="2 3">
    <name type="scientific">Natrinema salaciae</name>
    <dbReference type="NCBI Taxonomy" id="1186196"/>
    <lineage>
        <taxon>Archaea</taxon>
        <taxon>Methanobacteriati</taxon>
        <taxon>Methanobacteriota</taxon>
        <taxon>Stenosarchaea group</taxon>
        <taxon>Halobacteria</taxon>
        <taxon>Halobacteriales</taxon>
        <taxon>Natrialbaceae</taxon>
        <taxon>Natrinema</taxon>
    </lineage>
</organism>
<dbReference type="InterPro" id="IPR055953">
    <property type="entry name" value="DUF7531"/>
</dbReference>
<dbReference type="RefSeq" id="WP_090617838.1">
    <property type="nucleotide sequence ID" value="NZ_FOFD01000003.1"/>
</dbReference>
<dbReference type="OrthoDB" id="156950at2157"/>
<feature type="compositionally biased region" description="Basic and acidic residues" evidence="1">
    <location>
        <begin position="49"/>
        <end position="67"/>
    </location>
</feature>
<dbReference type="Pfam" id="PF24375">
    <property type="entry name" value="DUF7531"/>
    <property type="match status" value="2"/>
</dbReference>
<proteinExistence type="predicted"/>
<dbReference type="Proteomes" id="UP000199114">
    <property type="component" value="Unassembled WGS sequence"/>
</dbReference>
<name>A0A1H9J6N2_9EURY</name>
<gene>
    <name evidence="2" type="ORF">SAMN04489841_2451</name>
</gene>
<feature type="region of interest" description="Disordered" evidence="1">
    <location>
        <begin position="25"/>
        <end position="67"/>
    </location>
</feature>
<dbReference type="EMBL" id="FOFD01000003">
    <property type="protein sequence ID" value="SEQ82463.1"/>
    <property type="molecule type" value="Genomic_DNA"/>
</dbReference>
<reference evidence="3" key="1">
    <citation type="submission" date="2016-10" db="EMBL/GenBank/DDBJ databases">
        <authorList>
            <person name="Varghese N."/>
            <person name="Submissions S."/>
        </authorList>
    </citation>
    <scope>NUCLEOTIDE SEQUENCE [LARGE SCALE GENOMIC DNA]</scope>
    <source>
        <strain evidence="3">DSM 25055</strain>
    </source>
</reference>
<evidence type="ECO:0000313" key="2">
    <source>
        <dbReference type="EMBL" id="SEQ82463.1"/>
    </source>
</evidence>
<protein>
    <submittedName>
        <fullName evidence="2">Uncharacterized protein</fullName>
    </submittedName>
</protein>
<evidence type="ECO:0000313" key="3">
    <source>
        <dbReference type="Proteomes" id="UP000199114"/>
    </source>
</evidence>
<accession>A0A1H9J6N2</accession>